<accession>A0A1G6PTR0</accession>
<keyword evidence="2" id="KW-1133">Transmembrane helix</keyword>
<organism evidence="3 4">
    <name type="scientific">Geotoga petraea</name>
    <dbReference type="NCBI Taxonomy" id="28234"/>
    <lineage>
        <taxon>Bacteria</taxon>
        <taxon>Thermotogati</taxon>
        <taxon>Thermotogota</taxon>
        <taxon>Thermotogae</taxon>
        <taxon>Petrotogales</taxon>
        <taxon>Petrotogaceae</taxon>
        <taxon>Geotoga</taxon>
    </lineage>
</organism>
<evidence type="ECO:0008006" key="5">
    <source>
        <dbReference type="Google" id="ProtNLM"/>
    </source>
</evidence>
<feature type="transmembrane region" description="Helical" evidence="2">
    <location>
        <begin position="109"/>
        <end position="125"/>
    </location>
</feature>
<feature type="region of interest" description="Disordered" evidence="1">
    <location>
        <begin position="177"/>
        <end position="201"/>
    </location>
</feature>
<feature type="transmembrane region" description="Helical" evidence="2">
    <location>
        <begin position="325"/>
        <end position="345"/>
    </location>
</feature>
<evidence type="ECO:0000256" key="1">
    <source>
        <dbReference type="SAM" id="MobiDB-lite"/>
    </source>
</evidence>
<sequence>MSNKIEKIVLNWIFPLLIILSFFDYSNFNYYFLGMSLVIYVWKNFPLNIVLNLSYLIITLLTSIPSLSAINMLIIIILLQISKNSSPMRIISYITAMAIYYNFMMNINFIISIITLAGILIFSYVKEKKKIFLYLLIPVLLLSFFNENFIIFNSLEKQNLTQEEVVEEKFLPESNKNNVQENKNIPEETNSSKNNISISNQGEYQSSQEPQDLMIYQSLILLVALFTLLWIFFYHKMYENRKALIYSAISIFFVILSIFTILAFDFNDLKPYSPDDGTGLTQEKIESNLIYRTILKAQDNIDNIDDYANLSFEEKTSALKIIENIIRYYLLTTLVVLSVIVFFIIRSKRAKPKDQKTKKEIEKEKKEVYNKEGIYLIDKGYKFIRNNFYSEYSFLTPYELLETVPVSSEFKELTDLFVQKEYGTKEIDYSDKQIKKLIDKIIIQMEDLY</sequence>
<reference evidence="3 4" key="1">
    <citation type="submission" date="2016-10" db="EMBL/GenBank/DDBJ databases">
        <authorList>
            <person name="de Groot N.N."/>
        </authorList>
    </citation>
    <scope>NUCLEOTIDE SEQUENCE [LARGE SCALE GENOMIC DNA]</scope>
    <source>
        <strain evidence="3 4">WG14</strain>
    </source>
</reference>
<feature type="transmembrane region" description="Helical" evidence="2">
    <location>
        <begin position="213"/>
        <end position="232"/>
    </location>
</feature>
<feature type="transmembrane region" description="Helical" evidence="2">
    <location>
        <begin position="132"/>
        <end position="152"/>
    </location>
</feature>
<feature type="transmembrane region" description="Helical" evidence="2">
    <location>
        <begin position="53"/>
        <end position="79"/>
    </location>
</feature>
<dbReference type="EMBL" id="FMYV01000009">
    <property type="protein sequence ID" value="SDC83361.1"/>
    <property type="molecule type" value="Genomic_DNA"/>
</dbReference>
<protein>
    <recommendedName>
        <fullName evidence="5">DUF4129 domain-containing protein</fullName>
    </recommendedName>
</protein>
<feature type="transmembrane region" description="Helical" evidence="2">
    <location>
        <begin position="12"/>
        <end position="33"/>
    </location>
</feature>
<keyword evidence="2" id="KW-0472">Membrane</keyword>
<name>A0A1G6PTR0_9BACT</name>
<dbReference type="RefSeq" id="WP_091405262.1">
    <property type="nucleotide sequence ID" value="NZ_FMYV01000009.1"/>
</dbReference>
<proteinExistence type="predicted"/>
<feature type="compositionally biased region" description="Polar residues" evidence="1">
    <location>
        <begin position="177"/>
        <end position="189"/>
    </location>
</feature>
<feature type="transmembrane region" description="Helical" evidence="2">
    <location>
        <begin position="244"/>
        <end position="264"/>
    </location>
</feature>
<dbReference type="STRING" id="28234.SAMN04488588_1893"/>
<evidence type="ECO:0000256" key="2">
    <source>
        <dbReference type="SAM" id="Phobius"/>
    </source>
</evidence>
<keyword evidence="4" id="KW-1185">Reference proteome</keyword>
<keyword evidence="2" id="KW-0812">Transmembrane</keyword>
<evidence type="ECO:0000313" key="3">
    <source>
        <dbReference type="EMBL" id="SDC83361.1"/>
    </source>
</evidence>
<dbReference type="Proteomes" id="UP000199322">
    <property type="component" value="Unassembled WGS sequence"/>
</dbReference>
<dbReference type="AlphaFoldDB" id="A0A1G6PTR0"/>
<gene>
    <name evidence="3" type="ORF">SAMN04488588_1893</name>
</gene>
<feature type="compositionally biased region" description="Low complexity" evidence="1">
    <location>
        <begin position="191"/>
        <end position="200"/>
    </location>
</feature>
<evidence type="ECO:0000313" key="4">
    <source>
        <dbReference type="Proteomes" id="UP000199322"/>
    </source>
</evidence>